<dbReference type="AlphaFoldDB" id="M0JYK7"/>
<feature type="compositionally biased region" description="Basic and acidic residues" evidence="1">
    <location>
        <begin position="40"/>
        <end position="53"/>
    </location>
</feature>
<protein>
    <submittedName>
        <fullName evidence="2">Uncharacterized protein</fullName>
    </submittedName>
</protein>
<reference evidence="2 3" key="1">
    <citation type="journal article" date="2014" name="PLoS Genet.">
        <title>Phylogenetically driven sequencing of extremely halophilic archaea reveals strategies for static and dynamic osmo-response.</title>
        <authorList>
            <person name="Becker E.A."/>
            <person name="Seitzer P.M."/>
            <person name="Tritt A."/>
            <person name="Larsen D."/>
            <person name="Krusor M."/>
            <person name="Yao A.I."/>
            <person name="Wu D."/>
            <person name="Madern D."/>
            <person name="Eisen J.A."/>
            <person name="Darling A.E."/>
            <person name="Facciotti M.T."/>
        </authorList>
    </citation>
    <scope>NUCLEOTIDE SEQUENCE [LARGE SCALE GENOMIC DNA]</scope>
    <source>
        <strain evidence="2 3">ATCC 33799</strain>
    </source>
</reference>
<proteinExistence type="predicted"/>
<dbReference type="Proteomes" id="UP000011687">
    <property type="component" value="Unassembled WGS sequence"/>
</dbReference>
<accession>M0JYK7</accession>
<keyword evidence="3" id="KW-1185">Reference proteome</keyword>
<name>M0JYK7_9EURY</name>
<evidence type="ECO:0000256" key="1">
    <source>
        <dbReference type="SAM" id="MobiDB-lite"/>
    </source>
</evidence>
<evidence type="ECO:0000313" key="2">
    <source>
        <dbReference type="EMBL" id="EMA14242.1"/>
    </source>
</evidence>
<comment type="caution">
    <text evidence="2">The sequence shown here is derived from an EMBL/GenBank/DDBJ whole genome shotgun (WGS) entry which is preliminary data.</text>
</comment>
<organism evidence="2 3">
    <name type="scientific">Haloarcula marismortui ATCC 33799</name>
    <dbReference type="NCBI Taxonomy" id="662475"/>
    <lineage>
        <taxon>Archaea</taxon>
        <taxon>Methanobacteriati</taxon>
        <taxon>Methanobacteriota</taxon>
        <taxon>Stenosarchaea group</taxon>
        <taxon>Halobacteria</taxon>
        <taxon>Halobacteriales</taxon>
        <taxon>Haloarculaceae</taxon>
        <taxon>Haloarcula</taxon>
    </lineage>
</organism>
<evidence type="ECO:0000313" key="3">
    <source>
        <dbReference type="Proteomes" id="UP000011687"/>
    </source>
</evidence>
<feature type="region of interest" description="Disordered" evidence="1">
    <location>
        <begin position="1"/>
        <end position="64"/>
    </location>
</feature>
<gene>
    <name evidence="2" type="ORF">C435_15638</name>
</gene>
<dbReference type="EMBL" id="AOLS01000078">
    <property type="protein sequence ID" value="EMA14242.1"/>
    <property type="molecule type" value="Genomic_DNA"/>
</dbReference>
<sequence length="103" mass="10432">MVTVGASPAVAHHDCDDDDSGAPDHATVPQTQEENCEDDEQRRPATDPDRPAGDLDPFGGALGNEHVQNGIAAVGCAAVGEIIDGPAVAVGASITCSFVSSYT</sequence>
<dbReference type="PATRIC" id="fig|662475.6.peg.3056"/>